<name>A0ABW6R5M1_9NOCA</name>
<gene>
    <name evidence="1" type="ORF">ACFYV7_38900</name>
</gene>
<organism evidence="1 2">
    <name type="scientific">Nocardia suismassiliense</name>
    <dbReference type="NCBI Taxonomy" id="2077092"/>
    <lineage>
        <taxon>Bacteria</taxon>
        <taxon>Bacillati</taxon>
        <taxon>Actinomycetota</taxon>
        <taxon>Actinomycetes</taxon>
        <taxon>Mycobacteriales</taxon>
        <taxon>Nocardiaceae</taxon>
        <taxon>Nocardia</taxon>
    </lineage>
</organism>
<protein>
    <submittedName>
        <fullName evidence="1">Uncharacterized protein</fullName>
    </submittedName>
</protein>
<evidence type="ECO:0000313" key="1">
    <source>
        <dbReference type="EMBL" id="MFF3228818.1"/>
    </source>
</evidence>
<keyword evidence="2" id="KW-1185">Reference proteome</keyword>
<accession>A0ABW6R5M1</accession>
<proteinExistence type="predicted"/>
<sequence>MVWPDFGSFSDSDILVWHIPMQSGAMPVLDAEGFSPPEAWVEALHAVSRDIRCLQYGGRFDSGDLVWELSIDSSYTVGLGWLRPGGSDFWVTRGGVSMDASFAVAAVWAAGVAQGQLVIGREVVHWPSRGWNLLTAQLVDELPVWIDTSDGSVISNIGMLCEAEANW</sequence>
<dbReference type="EMBL" id="JBIAPI010000016">
    <property type="protein sequence ID" value="MFF3228818.1"/>
    <property type="molecule type" value="Genomic_DNA"/>
</dbReference>
<evidence type="ECO:0000313" key="2">
    <source>
        <dbReference type="Proteomes" id="UP001601948"/>
    </source>
</evidence>
<dbReference type="Proteomes" id="UP001601948">
    <property type="component" value="Unassembled WGS sequence"/>
</dbReference>
<dbReference type="RefSeq" id="WP_387725917.1">
    <property type="nucleotide sequence ID" value="NZ_JBIAPI010000016.1"/>
</dbReference>
<reference evidence="1 2" key="1">
    <citation type="submission" date="2024-10" db="EMBL/GenBank/DDBJ databases">
        <title>The Natural Products Discovery Center: Release of the First 8490 Sequenced Strains for Exploring Actinobacteria Biosynthetic Diversity.</title>
        <authorList>
            <person name="Kalkreuter E."/>
            <person name="Kautsar S.A."/>
            <person name="Yang D."/>
            <person name="Bader C.D."/>
            <person name="Teijaro C.N."/>
            <person name="Fluegel L."/>
            <person name="Davis C.M."/>
            <person name="Simpson J.R."/>
            <person name="Lauterbach L."/>
            <person name="Steele A.D."/>
            <person name="Gui C."/>
            <person name="Meng S."/>
            <person name="Li G."/>
            <person name="Viehrig K."/>
            <person name="Ye F."/>
            <person name="Su P."/>
            <person name="Kiefer A.F."/>
            <person name="Nichols A."/>
            <person name="Cepeda A.J."/>
            <person name="Yan W."/>
            <person name="Fan B."/>
            <person name="Jiang Y."/>
            <person name="Adhikari A."/>
            <person name="Zheng C.-J."/>
            <person name="Schuster L."/>
            <person name="Cowan T.M."/>
            <person name="Smanski M.J."/>
            <person name="Chevrette M.G."/>
            <person name="De Carvalho L.P.S."/>
            <person name="Shen B."/>
        </authorList>
    </citation>
    <scope>NUCLEOTIDE SEQUENCE [LARGE SCALE GENOMIC DNA]</scope>
    <source>
        <strain evidence="1 2">NPDC003040</strain>
    </source>
</reference>
<comment type="caution">
    <text evidence="1">The sequence shown here is derived from an EMBL/GenBank/DDBJ whole genome shotgun (WGS) entry which is preliminary data.</text>
</comment>